<comment type="similarity">
    <text evidence="2">Belongs to the asparagine synthetase family.</text>
</comment>
<evidence type="ECO:0000256" key="4">
    <source>
        <dbReference type="ARBA" id="ARBA00022741"/>
    </source>
</evidence>
<dbReference type="RefSeq" id="WP_171629074.1">
    <property type="nucleotide sequence ID" value="NZ_WHNY01000010.1"/>
</dbReference>
<feature type="domain" description="Glutamine amidotransferase type-2" evidence="9">
    <location>
        <begin position="2"/>
        <end position="213"/>
    </location>
</feature>
<dbReference type="SUPFAM" id="SSF52402">
    <property type="entry name" value="Adenine nucleotide alpha hydrolases-like"/>
    <property type="match status" value="1"/>
</dbReference>
<organism evidence="10 11">
    <name type="scientific">Paenibacillus plantarum</name>
    <dbReference type="NCBI Taxonomy" id="2654975"/>
    <lineage>
        <taxon>Bacteria</taxon>
        <taxon>Bacillati</taxon>
        <taxon>Bacillota</taxon>
        <taxon>Bacilli</taxon>
        <taxon>Bacillales</taxon>
        <taxon>Paenibacillaceae</taxon>
        <taxon>Paenibacillus</taxon>
    </lineage>
</organism>
<dbReference type="InterPro" id="IPR006426">
    <property type="entry name" value="Asn_synth_AEB"/>
</dbReference>
<keyword evidence="11" id="KW-1185">Reference proteome</keyword>
<dbReference type="CDD" id="cd01991">
    <property type="entry name" value="Asn_synthase_B_C"/>
    <property type="match status" value="1"/>
</dbReference>
<dbReference type="InterPro" id="IPR014729">
    <property type="entry name" value="Rossmann-like_a/b/a_fold"/>
</dbReference>
<dbReference type="Pfam" id="PF00733">
    <property type="entry name" value="Asn_synthase"/>
    <property type="match status" value="1"/>
</dbReference>
<evidence type="ECO:0000256" key="7">
    <source>
        <dbReference type="ARBA" id="ARBA00022962"/>
    </source>
</evidence>
<comment type="pathway">
    <text evidence="1">Amino-acid biosynthesis; L-asparagine biosynthesis; L-asparagine from L-aspartate (L-Gln route): step 1/1.</text>
</comment>
<evidence type="ECO:0000256" key="6">
    <source>
        <dbReference type="ARBA" id="ARBA00022888"/>
    </source>
</evidence>
<dbReference type="InterPro" id="IPR051786">
    <property type="entry name" value="ASN_synthetase/amidase"/>
</dbReference>
<reference evidence="10 11" key="1">
    <citation type="submission" date="2019-10" db="EMBL/GenBank/DDBJ databases">
        <title>Description of Paenibacillus humi sp. nov.</title>
        <authorList>
            <person name="Carlier A."/>
            <person name="Qi S."/>
        </authorList>
    </citation>
    <scope>NUCLEOTIDE SEQUENCE [LARGE SCALE GENOMIC DNA]</scope>
    <source>
        <strain evidence="10 11">LMG 31461</strain>
    </source>
</reference>
<keyword evidence="6" id="KW-0061">Asparagine biosynthesis</keyword>
<evidence type="ECO:0000256" key="1">
    <source>
        <dbReference type="ARBA" id="ARBA00005187"/>
    </source>
</evidence>
<sequence length="617" mass="71333">MCGICGYFDLKDANRIDTETVHRMLKSLHHRGPDDTGYHIDRNLALGFTRLSIIDLEGGKQPLYNEDRSITLICNGEIFNFKELRVDLIEKGHSFQTNSDVEVILHLYEDHGVNFLTRLNGQFAFALYDSKKKIMFCARDQCGIAPFYYTVAQDIFIFASEIKAILLHDAVERRVDLTGLDQIMHFPGMVSPRTLFHNINSLEGGHYLLIDFENGVIDKEYWDLRYPKEGELEYIHHEKDYIEELDDLLTNAVRYRMQADVPIGFYLSGGLDSSLIAAKIHAINSGGNRHSFSIDFTDRNISESRYQRLMAKKINSIHHEILFDFDDIGKRLDKVIYHSESALKETYNTACLALSEAVRANNVKVILTGEGADELFGGYVGYRFDQMRKGKELFSSHPKEKEIRYKVWGDEEFLYEKNHHHYSEFLQSLYSDEVNAVYDDICCLNHPVINPDRIKGIDLFHKRSYIDFKLRMSDHLLSDHGDRMALANSVEARYPFLDPNVIDFARRAPVNIKLKAFKEKFILKKIAQGIVPDEIIHRPKYAFVAPGSPALLKREKELLGDILSYETIKKQGYFNPNTVEKLKNQYIQDDFKLNLPYDNDMLIIAITFGLFLKQFNI</sequence>
<name>A0ABX1X4C3_9BACL</name>
<evidence type="ECO:0000256" key="8">
    <source>
        <dbReference type="ARBA" id="ARBA00048741"/>
    </source>
</evidence>
<dbReference type="CDD" id="cd00712">
    <property type="entry name" value="AsnB"/>
    <property type="match status" value="1"/>
</dbReference>
<comment type="catalytic activity">
    <reaction evidence="8">
        <text>L-aspartate + L-glutamine + ATP + H2O = L-asparagine + L-glutamate + AMP + diphosphate + H(+)</text>
        <dbReference type="Rhea" id="RHEA:12228"/>
        <dbReference type="ChEBI" id="CHEBI:15377"/>
        <dbReference type="ChEBI" id="CHEBI:15378"/>
        <dbReference type="ChEBI" id="CHEBI:29985"/>
        <dbReference type="ChEBI" id="CHEBI:29991"/>
        <dbReference type="ChEBI" id="CHEBI:30616"/>
        <dbReference type="ChEBI" id="CHEBI:33019"/>
        <dbReference type="ChEBI" id="CHEBI:58048"/>
        <dbReference type="ChEBI" id="CHEBI:58359"/>
        <dbReference type="ChEBI" id="CHEBI:456215"/>
        <dbReference type="EC" id="6.3.5.4"/>
    </reaction>
</comment>
<comment type="caution">
    <text evidence="10">The sequence shown here is derived from an EMBL/GenBank/DDBJ whole genome shotgun (WGS) entry which is preliminary data.</text>
</comment>
<dbReference type="EC" id="6.3.5.4" evidence="3"/>
<dbReference type="Pfam" id="PF13537">
    <property type="entry name" value="GATase_7"/>
    <property type="match status" value="1"/>
</dbReference>
<evidence type="ECO:0000256" key="5">
    <source>
        <dbReference type="ARBA" id="ARBA00022840"/>
    </source>
</evidence>
<evidence type="ECO:0000313" key="11">
    <source>
        <dbReference type="Proteomes" id="UP000653578"/>
    </source>
</evidence>
<evidence type="ECO:0000256" key="2">
    <source>
        <dbReference type="ARBA" id="ARBA00005752"/>
    </source>
</evidence>
<evidence type="ECO:0000256" key="3">
    <source>
        <dbReference type="ARBA" id="ARBA00012737"/>
    </source>
</evidence>
<dbReference type="InterPro" id="IPR001962">
    <property type="entry name" value="Asn_synthase"/>
</dbReference>
<keyword evidence="10" id="KW-0436">Ligase</keyword>
<gene>
    <name evidence="10" type="primary">asnB</name>
    <name evidence="10" type="ORF">GC096_04315</name>
</gene>
<dbReference type="NCBIfam" id="TIGR01536">
    <property type="entry name" value="asn_synth_AEB"/>
    <property type="match status" value="1"/>
</dbReference>
<dbReference type="Proteomes" id="UP000653578">
    <property type="component" value="Unassembled WGS sequence"/>
</dbReference>
<dbReference type="InterPro" id="IPR017932">
    <property type="entry name" value="GATase_2_dom"/>
</dbReference>
<dbReference type="GO" id="GO:0004066">
    <property type="term" value="F:asparagine synthase (glutamine-hydrolyzing) activity"/>
    <property type="evidence" value="ECO:0007669"/>
    <property type="project" value="UniProtKB-EC"/>
</dbReference>
<dbReference type="PROSITE" id="PS51278">
    <property type="entry name" value="GATASE_TYPE_2"/>
    <property type="match status" value="1"/>
</dbReference>
<dbReference type="PANTHER" id="PTHR43284:SF1">
    <property type="entry name" value="ASPARAGINE SYNTHETASE"/>
    <property type="match status" value="1"/>
</dbReference>
<proteinExistence type="inferred from homology"/>
<keyword evidence="5" id="KW-0067">ATP-binding</keyword>
<dbReference type="InterPro" id="IPR029055">
    <property type="entry name" value="Ntn_hydrolases_N"/>
</dbReference>
<dbReference type="PIRSF" id="PIRSF001589">
    <property type="entry name" value="Asn_synthetase_glu-h"/>
    <property type="match status" value="1"/>
</dbReference>
<dbReference type="InterPro" id="IPR033738">
    <property type="entry name" value="AsnB_N"/>
</dbReference>
<accession>A0ABX1X4C3</accession>
<keyword evidence="7" id="KW-0315">Glutamine amidotransferase</keyword>
<dbReference type="Gene3D" id="3.40.50.620">
    <property type="entry name" value="HUPs"/>
    <property type="match status" value="1"/>
</dbReference>
<dbReference type="PANTHER" id="PTHR43284">
    <property type="entry name" value="ASPARAGINE SYNTHETASE (GLUTAMINE-HYDROLYZING)"/>
    <property type="match status" value="1"/>
</dbReference>
<protein>
    <recommendedName>
        <fullName evidence="3">asparagine synthase (glutamine-hydrolyzing)</fullName>
        <ecNumber evidence="3">6.3.5.4</ecNumber>
    </recommendedName>
</protein>
<dbReference type="Gene3D" id="3.60.20.10">
    <property type="entry name" value="Glutamine Phosphoribosylpyrophosphate, subunit 1, domain 1"/>
    <property type="match status" value="1"/>
</dbReference>
<evidence type="ECO:0000313" key="10">
    <source>
        <dbReference type="EMBL" id="NOU63268.1"/>
    </source>
</evidence>
<keyword evidence="6" id="KW-0028">Amino-acid biosynthesis</keyword>
<dbReference type="EMBL" id="WHNY01000010">
    <property type="protein sequence ID" value="NOU63268.1"/>
    <property type="molecule type" value="Genomic_DNA"/>
</dbReference>
<evidence type="ECO:0000259" key="9">
    <source>
        <dbReference type="PROSITE" id="PS51278"/>
    </source>
</evidence>
<dbReference type="SUPFAM" id="SSF56235">
    <property type="entry name" value="N-terminal nucleophile aminohydrolases (Ntn hydrolases)"/>
    <property type="match status" value="1"/>
</dbReference>
<keyword evidence="4" id="KW-0547">Nucleotide-binding</keyword>